<sequence>MMKRAITGRRASEFGAANNFVPIFVITITIAIAATARGCCKSKPRGCPLEARHNLVSRLLDLLSGRRLGARGEVLERPSREELGVAGLVARQDELHRSPRQGGRQRLDDCHLV</sequence>
<reference evidence="2" key="1">
    <citation type="journal article" date="2004" name="Nat. Genet.">
        <title>Sequencing of a rice centromere uncovers active genes.</title>
        <authorList>
            <person name="Nagaki K."/>
            <person name="Cheng Z."/>
            <person name="Ouyang S."/>
            <person name="Talbert P.B."/>
            <person name="Kim M."/>
            <person name="Jones K.M."/>
            <person name="Henikoff S."/>
            <person name="Buell C.R."/>
            <person name="Jiang J."/>
        </authorList>
    </citation>
    <scope>NUCLEOTIDE SEQUENCE</scope>
</reference>
<proteinExistence type="predicted"/>
<keyword evidence="1" id="KW-0812">Transmembrane</keyword>
<organism evidence="2">
    <name type="scientific">Oryza sativa subsp. japonica</name>
    <name type="common">Rice</name>
    <dbReference type="NCBI Taxonomy" id="39947"/>
    <lineage>
        <taxon>Eukaryota</taxon>
        <taxon>Viridiplantae</taxon>
        <taxon>Streptophyta</taxon>
        <taxon>Embryophyta</taxon>
        <taxon>Tracheophyta</taxon>
        <taxon>Spermatophyta</taxon>
        <taxon>Magnoliopsida</taxon>
        <taxon>Liliopsida</taxon>
        <taxon>Poales</taxon>
        <taxon>Poaceae</taxon>
        <taxon>BOP clade</taxon>
        <taxon>Oryzoideae</taxon>
        <taxon>Oryzeae</taxon>
        <taxon>Oryzinae</taxon>
        <taxon>Oryza</taxon>
        <taxon>Oryza sativa</taxon>
    </lineage>
</organism>
<evidence type="ECO:0000256" key="1">
    <source>
        <dbReference type="SAM" id="Phobius"/>
    </source>
</evidence>
<gene>
    <name evidence="2" type="ORF">OSJNBa0079I01.4</name>
</gene>
<protein>
    <submittedName>
        <fullName evidence="2">Uncharacterized protein</fullName>
    </submittedName>
</protein>
<dbReference type="AlphaFoldDB" id="Q6UUT4"/>
<name>Q6UUT4_ORYSJ</name>
<keyword evidence="1" id="KW-1133">Transmembrane helix</keyword>
<feature type="transmembrane region" description="Helical" evidence="1">
    <location>
        <begin position="20"/>
        <end position="38"/>
    </location>
</feature>
<keyword evidence="1" id="KW-0472">Membrane</keyword>
<evidence type="ECO:0000313" key="2">
    <source>
        <dbReference type="EMBL" id="AAQ56316.1"/>
    </source>
</evidence>
<accession>Q6UUT4</accession>
<dbReference type="EMBL" id="AY360384">
    <property type="protein sequence ID" value="AAQ56316.1"/>
    <property type="molecule type" value="Genomic_DNA"/>
</dbReference>